<protein>
    <submittedName>
        <fullName evidence="1">Uncharacterized protein</fullName>
    </submittedName>
</protein>
<keyword evidence="2" id="KW-1185">Reference proteome</keyword>
<proteinExistence type="predicted"/>
<organism evidence="1 2">
    <name type="scientific">Rosa chinensis</name>
    <name type="common">China rose</name>
    <dbReference type="NCBI Taxonomy" id="74649"/>
    <lineage>
        <taxon>Eukaryota</taxon>
        <taxon>Viridiplantae</taxon>
        <taxon>Streptophyta</taxon>
        <taxon>Embryophyta</taxon>
        <taxon>Tracheophyta</taxon>
        <taxon>Spermatophyta</taxon>
        <taxon>Magnoliopsida</taxon>
        <taxon>eudicotyledons</taxon>
        <taxon>Gunneridae</taxon>
        <taxon>Pentapetalae</taxon>
        <taxon>rosids</taxon>
        <taxon>fabids</taxon>
        <taxon>Rosales</taxon>
        <taxon>Rosaceae</taxon>
        <taxon>Rosoideae</taxon>
        <taxon>Rosoideae incertae sedis</taxon>
        <taxon>Rosa</taxon>
    </lineage>
</organism>
<comment type="caution">
    <text evidence="1">The sequence shown here is derived from an EMBL/GenBank/DDBJ whole genome shotgun (WGS) entry which is preliminary data.</text>
</comment>
<dbReference type="Proteomes" id="UP000238479">
    <property type="component" value="Chromosome 5"/>
</dbReference>
<accession>A0A2P6QK78</accession>
<reference evidence="1 2" key="1">
    <citation type="journal article" date="2018" name="Nat. Genet.">
        <title>The Rosa genome provides new insights in the design of modern roses.</title>
        <authorList>
            <person name="Bendahmane M."/>
        </authorList>
    </citation>
    <scope>NUCLEOTIDE SEQUENCE [LARGE SCALE GENOMIC DNA]</scope>
    <source>
        <strain evidence="2">cv. Old Blush</strain>
    </source>
</reference>
<sequence>MTAKEAMSSIPWQWRHFSFSIRSWIYGSMVSRLVFPQTITASIGENERREWGEMKKMKNGCGFTGKAGKLNFRPEKPEDRTDSFGIGFCRFSFLKKLESTRTDCFGLGLGFTKFRARPNPSPALILSVLFYTILLNT</sequence>
<name>A0A2P6QK78_ROSCH</name>
<gene>
    <name evidence="1" type="ORF">RchiOBHm_Chr5g0070581</name>
</gene>
<evidence type="ECO:0000313" key="2">
    <source>
        <dbReference type="Proteomes" id="UP000238479"/>
    </source>
</evidence>
<dbReference type="EMBL" id="PDCK01000043">
    <property type="protein sequence ID" value="PRQ34577.1"/>
    <property type="molecule type" value="Genomic_DNA"/>
</dbReference>
<dbReference type="AlphaFoldDB" id="A0A2P6QK78"/>
<evidence type="ECO:0000313" key="1">
    <source>
        <dbReference type="EMBL" id="PRQ34577.1"/>
    </source>
</evidence>
<dbReference type="Gramene" id="PRQ34577">
    <property type="protein sequence ID" value="PRQ34577"/>
    <property type="gene ID" value="RchiOBHm_Chr5g0070581"/>
</dbReference>